<name>A0A516GHN0_9LACT</name>
<dbReference type="EMBL" id="CP041626">
    <property type="protein sequence ID" value="QDO91033.1"/>
    <property type="molecule type" value="Genomic_DNA"/>
</dbReference>
<evidence type="ECO:0000313" key="2">
    <source>
        <dbReference type="EMBL" id="QDO91033.1"/>
    </source>
</evidence>
<evidence type="ECO:0000256" key="1">
    <source>
        <dbReference type="SAM" id="MobiDB-lite"/>
    </source>
</evidence>
<organism evidence="2 3">
    <name type="scientific">Dolosigranulum pigrum</name>
    <dbReference type="NCBI Taxonomy" id="29394"/>
    <lineage>
        <taxon>Bacteria</taxon>
        <taxon>Bacillati</taxon>
        <taxon>Bacillota</taxon>
        <taxon>Bacilli</taxon>
        <taxon>Lactobacillales</taxon>
        <taxon>Carnobacteriaceae</taxon>
        <taxon>Dolosigranulum</taxon>
    </lineage>
</organism>
<accession>A0A516GHN0</accession>
<dbReference type="KEGG" id="dpm:FNV33_02830"/>
<proteinExistence type="predicted"/>
<evidence type="ECO:0000313" key="3">
    <source>
        <dbReference type="Proteomes" id="UP000315953"/>
    </source>
</evidence>
<dbReference type="AlphaFoldDB" id="A0A516GHN0"/>
<feature type="region of interest" description="Disordered" evidence="1">
    <location>
        <begin position="54"/>
        <end position="81"/>
    </location>
</feature>
<gene>
    <name evidence="2" type="ORF">FNV33_02830</name>
</gene>
<reference evidence="2 3" key="1">
    <citation type="submission" date="2019-07" db="EMBL/GenBank/DDBJ databases">
        <title>Genome assembly of a nasal isolate of Dolosigranulum pigrum from a chronic sinusitis patient.</title>
        <authorList>
            <person name="Baig S."/>
            <person name="Overballe-Petersen S."/>
            <person name="Kaspar U."/>
            <person name="Rendboe A."/>
            <person name="de Man T."/>
            <person name="Liu C."/>
            <person name="Price L.B."/>
            <person name="Stegger M."/>
            <person name="Becker K."/>
            <person name="Skytt Andersen P."/>
        </authorList>
    </citation>
    <scope>NUCLEOTIDE SEQUENCE [LARGE SCALE GENOMIC DNA]</scope>
    <source>
        <strain evidence="2 3">83VPs-KB5</strain>
    </source>
</reference>
<protein>
    <submittedName>
        <fullName evidence="2">Uncharacterized protein</fullName>
    </submittedName>
</protein>
<dbReference type="Proteomes" id="UP000315953">
    <property type="component" value="Chromosome"/>
</dbReference>
<sequence length="81" mass="9283">MGMDDGTAKSNAKRYYCSIINLNEQQDQLSQTIDKATNNKEIAGFYQREAQTEENYEQGVKAETVESGMTPSKLKEWQSRR</sequence>
<dbReference type="RefSeq" id="WP_143333197.1">
    <property type="nucleotide sequence ID" value="NZ_CP041626.1"/>
</dbReference>